<evidence type="ECO:0000313" key="1">
    <source>
        <dbReference type="EMBL" id="KVM22010.1"/>
    </source>
</evidence>
<sequence length="186" mass="20274">MVVDQREYLACSDEIVGGLIETVSTALFHDFPNVGVDLDDVEKVVAALTVLRPNVVEIETLTGLLHMFRGNWDDAMRVLRSVCERAPAFAYARTLLAVCLSANGDASWHRVASEALELEGDPHAAALVRVMRAREDLQGAIDAYQGGEEFRIPDSCAVLIAEQNATTEENEVRAAGILDSSGYLRL</sequence>
<accession>A0AB73FS14</accession>
<dbReference type="AlphaFoldDB" id="A0AB73FS14"/>
<dbReference type="SUPFAM" id="SSF48452">
    <property type="entry name" value="TPR-like"/>
    <property type="match status" value="1"/>
</dbReference>
<gene>
    <name evidence="1" type="ORF">WJ53_19315</name>
</gene>
<organism evidence="1 2">
    <name type="scientific">Burkholderia ubonensis</name>
    <dbReference type="NCBI Taxonomy" id="101571"/>
    <lineage>
        <taxon>Bacteria</taxon>
        <taxon>Pseudomonadati</taxon>
        <taxon>Pseudomonadota</taxon>
        <taxon>Betaproteobacteria</taxon>
        <taxon>Burkholderiales</taxon>
        <taxon>Burkholderiaceae</taxon>
        <taxon>Burkholderia</taxon>
        <taxon>Burkholderia cepacia complex</taxon>
    </lineage>
</organism>
<protein>
    <submittedName>
        <fullName evidence="1">Type III secretion protein</fullName>
    </submittedName>
</protein>
<dbReference type="Pfam" id="PF09613">
    <property type="entry name" value="HrpB1_HrpK"/>
    <property type="match status" value="1"/>
</dbReference>
<dbReference type="Proteomes" id="UP000061665">
    <property type="component" value="Unassembled WGS sequence"/>
</dbReference>
<dbReference type="RefSeq" id="WP_059727892.1">
    <property type="nucleotide sequence ID" value="NZ_LOYI01000139.1"/>
</dbReference>
<dbReference type="InterPro" id="IPR011990">
    <property type="entry name" value="TPR-like_helical_dom_sf"/>
</dbReference>
<comment type="caution">
    <text evidence="1">The sequence shown here is derived from an EMBL/GenBank/DDBJ whole genome shotgun (WGS) entry which is preliminary data.</text>
</comment>
<proteinExistence type="predicted"/>
<dbReference type="NCBIfam" id="TIGR02561">
    <property type="entry name" value="HrpB1_HrpK"/>
    <property type="match status" value="1"/>
</dbReference>
<dbReference type="EMBL" id="LOZE01000127">
    <property type="protein sequence ID" value="KVM22010.1"/>
    <property type="molecule type" value="Genomic_DNA"/>
</dbReference>
<evidence type="ECO:0000313" key="2">
    <source>
        <dbReference type="Proteomes" id="UP000061665"/>
    </source>
</evidence>
<name>A0AB73FS14_9BURK</name>
<dbReference type="InterPro" id="IPR013394">
    <property type="entry name" value="T3SS_HrpB1/HrpK"/>
</dbReference>
<dbReference type="Gene3D" id="1.25.40.10">
    <property type="entry name" value="Tetratricopeptide repeat domain"/>
    <property type="match status" value="1"/>
</dbReference>
<reference evidence="1 2" key="1">
    <citation type="submission" date="2015-11" db="EMBL/GenBank/DDBJ databases">
        <title>Expanding the genomic diversity of Burkholderia species for the development of highly accurate diagnostics.</title>
        <authorList>
            <person name="Sahl J."/>
            <person name="Keim P."/>
            <person name="Wagner D."/>
        </authorList>
    </citation>
    <scope>NUCLEOTIDE SEQUENCE [LARGE SCALE GENOMIC DNA]</scope>
    <source>
        <strain evidence="1 2">MSMB2058</strain>
    </source>
</reference>